<evidence type="ECO:0000256" key="6">
    <source>
        <dbReference type="SAM" id="Phobius"/>
    </source>
</evidence>
<dbReference type="InterPro" id="IPR007221">
    <property type="entry name" value="MreC"/>
</dbReference>
<keyword evidence="6" id="KW-1133">Transmembrane helix</keyword>
<evidence type="ECO:0000256" key="1">
    <source>
        <dbReference type="ARBA" id="ARBA00009369"/>
    </source>
</evidence>
<protein>
    <recommendedName>
        <fullName evidence="2">Cell shape-determining protein MreC</fullName>
    </recommendedName>
    <alternativeName>
        <fullName evidence="4">Cell shape protein MreC</fullName>
    </alternativeName>
</protein>
<evidence type="ECO:0000313" key="8">
    <source>
        <dbReference type="EMBL" id="MBN8660897.1"/>
    </source>
</evidence>
<feature type="transmembrane region" description="Helical" evidence="6">
    <location>
        <begin position="16"/>
        <end position="37"/>
    </location>
</feature>
<evidence type="ECO:0000259" key="7">
    <source>
        <dbReference type="Pfam" id="PF04085"/>
    </source>
</evidence>
<dbReference type="Proteomes" id="UP000664277">
    <property type="component" value="Unassembled WGS sequence"/>
</dbReference>
<feature type="domain" description="Rod shape-determining protein MreC beta-barrel core" evidence="7">
    <location>
        <begin position="115"/>
        <end position="260"/>
    </location>
</feature>
<dbReference type="GO" id="GO:0005886">
    <property type="term" value="C:plasma membrane"/>
    <property type="evidence" value="ECO:0007669"/>
    <property type="project" value="TreeGrafter"/>
</dbReference>
<gene>
    <name evidence="8" type="primary">mreC</name>
    <name evidence="8" type="ORF">J0M35_11060</name>
</gene>
<dbReference type="InterPro" id="IPR055342">
    <property type="entry name" value="MreC_beta-barrel_core"/>
</dbReference>
<dbReference type="InterPro" id="IPR042177">
    <property type="entry name" value="Cell/Rod_1"/>
</dbReference>
<comment type="similarity">
    <text evidence="1">Belongs to the MreC family.</text>
</comment>
<evidence type="ECO:0000256" key="4">
    <source>
        <dbReference type="ARBA" id="ARBA00032089"/>
    </source>
</evidence>
<dbReference type="GO" id="GO:0008360">
    <property type="term" value="P:regulation of cell shape"/>
    <property type="evidence" value="ECO:0007669"/>
    <property type="project" value="UniProtKB-KW"/>
</dbReference>
<keyword evidence="5" id="KW-0175">Coiled coil</keyword>
<sequence>MQNESFESQSQSLTEYLVLGMLVLMVAVPVSGFVLSAEAWTSALFAKGAYQVESTKNLAEQLFDASAKIRALERKLAQNELEMTRLKQEARDTSRLRSLLELKQKSKRQTIAAEVVSRNADNWFEQVVIDKGSADHITVGSAVISISGVVGQVVKVDSHGAVVRLITDPDQKLGVLIPRLGLTGILVGNSQNLARIDFVPVGTNVNVGDKVVTLGKAGTFPENHPVGSVVAVRRDAEGASMEIDVKLTENCYDLSHVLVLPPLEG</sequence>
<evidence type="ECO:0000313" key="9">
    <source>
        <dbReference type="Proteomes" id="UP000664277"/>
    </source>
</evidence>
<keyword evidence="3" id="KW-0133">Cell shape</keyword>
<feature type="coiled-coil region" evidence="5">
    <location>
        <begin position="55"/>
        <end position="96"/>
    </location>
</feature>
<keyword evidence="6" id="KW-0812">Transmembrane</keyword>
<name>A0A8J7PGF5_9BACT</name>
<dbReference type="Pfam" id="PF04085">
    <property type="entry name" value="MreC"/>
    <property type="match status" value="1"/>
</dbReference>
<evidence type="ECO:0000256" key="2">
    <source>
        <dbReference type="ARBA" id="ARBA00013855"/>
    </source>
</evidence>
<dbReference type="EMBL" id="JAFLCK010000014">
    <property type="protein sequence ID" value="MBN8660897.1"/>
    <property type="molecule type" value="Genomic_DNA"/>
</dbReference>
<reference evidence="8" key="1">
    <citation type="submission" date="2021-02" db="EMBL/GenBank/DDBJ databases">
        <title>Genome-Resolved Metagenomics of a Microbial Community Performing Photosynthetic Biological Nutrient Removal.</title>
        <authorList>
            <person name="Mcdaniel E.A."/>
        </authorList>
    </citation>
    <scope>NUCLEOTIDE SEQUENCE</scope>
    <source>
        <strain evidence="8">UWPOB_OBS1</strain>
    </source>
</reference>
<dbReference type="AlphaFoldDB" id="A0A8J7PGF5"/>
<dbReference type="PANTHER" id="PTHR34138:SF1">
    <property type="entry name" value="CELL SHAPE-DETERMINING PROTEIN MREC"/>
    <property type="match status" value="1"/>
</dbReference>
<evidence type="ECO:0000256" key="5">
    <source>
        <dbReference type="SAM" id="Coils"/>
    </source>
</evidence>
<organism evidence="8 9">
    <name type="scientific">Candidatus Obscuribacter phosphatis</name>
    <dbReference type="NCBI Taxonomy" id="1906157"/>
    <lineage>
        <taxon>Bacteria</taxon>
        <taxon>Bacillati</taxon>
        <taxon>Candidatus Melainabacteria</taxon>
        <taxon>Candidatus Obscuribacterales</taxon>
        <taxon>Candidatus Obscuribacteraceae</taxon>
        <taxon>Candidatus Obscuribacter</taxon>
    </lineage>
</organism>
<evidence type="ECO:0000256" key="3">
    <source>
        <dbReference type="ARBA" id="ARBA00022960"/>
    </source>
</evidence>
<comment type="caution">
    <text evidence="8">The sequence shown here is derived from an EMBL/GenBank/DDBJ whole genome shotgun (WGS) entry which is preliminary data.</text>
</comment>
<keyword evidence="6" id="KW-0472">Membrane</keyword>
<accession>A0A8J7PGF5</accession>
<dbReference type="Gene3D" id="2.40.10.350">
    <property type="entry name" value="Rod shape-determining protein MreC, domain 2"/>
    <property type="match status" value="1"/>
</dbReference>
<proteinExistence type="inferred from homology"/>
<dbReference type="InterPro" id="IPR042175">
    <property type="entry name" value="Cell/Rod_MreC_2"/>
</dbReference>
<dbReference type="PANTHER" id="PTHR34138">
    <property type="entry name" value="CELL SHAPE-DETERMINING PROTEIN MREC"/>
    <property type="match status" value="1"/>
</dbReference>
<dbReference type="Gene3D" id="2.40.10.340">
    <property type="entry name" value="Rod shape-determining protein MreC, domain 1"/>
    <property type="match status" value="1"/>
</dbReference>
<dbReference type="NCBIfam" id="TIGR00219">
    <property type="entry name" value="mreC"/>
    <property type="match status" value="1"/>
</dbReference>